<proteinExistence type="predicted"/>
<accession>A0AA37GHB9</accession>
<comment type="caution">
    <text evidence="2">The sequence shown here is derived from an EMBL/GenBank/DDBJ whole genome shotgun (WGS) entry which is preliminary data.</text>
</comment>
<dbReference type="AlphaFoldDB" id="A0AA37GHB9"/>
<reference evidence="2 3" key="1">
    <citation type="submission" date="2021-07" db="EMBL/GenBank/DDBJ databases">
        <title>Genome data of Colletotrichum spaethianum.</title>
        <authorList>
            <person name="Utami Y.D."/>
            <person name="Hiruma K."/>
        </authorList>
    </citation>
    <scope>NUCLEOTIDE SEQUENCE [LARGE SCALE GENOMIC DNA]</scope>
    <source>
        <strain evidence="2 3">MAFF 242679</strain>
    </source>
</reference>
<organism evidence="2 3">
    <name type="scientific">Colletotrichum liriopes</name>
    <dbReference type="NCBI Taxonomy" id="708192"/>
    <lineage>
        <taxon>Eukaryota</taxon>
        <taxon>Fungi</taxon>
        <taxon>Dikarya</taxon>
        <taxon>Ascomycota</taxon>
        <taxon>Pezizomycotina</taxon>
        <taxon>Sordariomycetes</taxon>
        <taxon>Hypocreomycetidae</taxon>
        <taxon>Glomerellales</taxon>
        <taxon>Glomerellaceae</taxon>
        <taxon>Colletotrichum</taxon>
        <taxon>Colletotrichum spaethianum species complex</taxon>
    </lineage>
</organism>
<evidence type="ECO:0000313" key="3">
    <source>
        <dbReference type="Proteomes" id="UP001055172"/>
    </source>
</evidence>
<feature type="region of interest" description="Disordered" evidence="1">
    <location>
        <begin position="1"/>
        <end position="29"/>
    </location>
</feature>
<keyword evidence="3" id="KW-1185">Reference proteome</keyword>
<sequence>MDPPLKSPASAQRDTSPSPPVPNRIRRNTACTSCRDSKVGAHPLSLVSIKQSRALAGAFSGY</sequence>
<evidence type="ECO:0000313" key="2">
    <source>
        <dbReference type="EMBL" id="GJC80707.1"/>
    </source>
</evidence>
<dbReference type="Proteomes" id="UP001055172">
    <property type="component" value="Unassembled WGS sequence"/>
</dbReference>
<gene>
    <name evidence="2" type="ORF">ColLi_03545</name>
</gene>
<dbReference type="EMBL" id="BPPX01000006">
    <property type="protein sequence ID" value="GJC80707.1"/>
    <property type="molecule type" value="Genomic_DNA"/>
</dbReference>
<evidence type="ECO:0000256" key="1">
    <source>
        <dbReference type="SAM" id="MobiDB-lite"/>
    </source>
</evidence>
<name>A0AA37GHB9_9PEZI</name>
<protein>
    <submittedName>
        <fullName evidence="2">Uncharacterized protein</fullName>
    </submittedName>
</protein>